<dbReference type="PANTHER" id="PTHR20982">
    <property type="entry name" value="RIBOSOME RECYCLING FACTOR"/>
    <property type="match status" value="1"/>
</dbReference>
<keyword evidence="7" id="KW-0175">Coiled coil</keyword>
<dbReference type="NCBIfam" id="TIGR00496">
    <property type="entry name" value="frr"/>
    <property type="match status" value="1"/>
</dbReference>
<dbReference type="InterPro" id="IPR002661">
    <property type="entry name" value="Ribosome_recyc_fac"/>
</dbReference>
<protein>
    <recommendedName>
        <fullName evidence="6">Ribosome-recycling factor</fullName>
        <shortName evidence="6">RRF</shortName>
    </recommendedName>
    <alternativeName>
        <fullName evidence="6">Ribosome-releasing factor</fullName>
    </alternativeName>
</protein>
<organism evidence="9">
    <name type="scientific">Magnetococcus massalia (strain MO-1)</name>
    <dbReference type="NCBI Taxonomy" id="451514"/>
    <lineage>
        <taxon>Bacteria</taxon>
        <taxon>Pseudomonadati</taxon>
        <taxon>Pseudomonadota</taxon>
        <taxon>Magnetococcia</taxon>
        <taxon>Magnetococcales</taxon>
        <taxon>Magnetococcaceae</taxon>
        <taxon>Magnetococcus</taxon>
    </lineage>
</organism>
<sequence length="185" mass="20641">MDNALLKDLKTRMGKTLSVLMDELASVRTGRASASLLDQIVVEAYGQTTPLNQVASVTVPEARLINVQPWDKSTLGAIEKAILESDLGLNPNNDGQLIRVPLPELTEERRKELVKLVHKYGEQTKIGVRNIRRDGIESLRKAEKNKEISQDDMHGQEKQVQELTDNFIKQIDEAVGAKEDAVMQV</sequence>
<dbReference type="FunFam" id="3.30.1360.40:FF:000001">
    <property type="entry name" value="Ribosome-recycling factor"/>
    <property type="match status" value="1"/>
</dbReference>
<evidence type="ECO:0000256" key="1">
    <source>
        <dbReference type="ARBA" id="ARBA00004496"/>
    </source>
</evidence>
<dbReference type="SUPFAM" id="SSF55194">
    <property type="entry name" value="Ribosome recycling factor, RRF"/>
    <property type="match status" value="1"/>
</dbReference>
<name>A0A1S7LFC4_MAGMO</name>
<dbReference type="InterPro" id="IPR036191">
    <property type="entry name" value="RRF_sf"/>
</dbReference>
<dbReference type="HAMAP" id="MF_00040">
    <property type="entry name" value="RRF"/>
    <property type="match status" value="1"/>
</dbReference>
<evidence type="ECO:0000256" key="2">
    <source>
        <dbReference type="ARBA" id="ARBA00005912"/>
    </source>
</evidence>
<dbReference type="EMBL" id="LO017727">
    <property type="protein sequence ID" value="CRH05672.1"/>
    <property type="molecule type" value="Genomic_DNA"/>
</dbReference>
<dbReference type="AlphaFoldDB" id="A0A1S7LFC4"/>
<evidence type="ECO:0000256" key="4">
    <source>
        <dbReference type="ARBA" id="ARBA00022917"/>
    </source>
</evidence>
<dbReference type="InterPro" id="IPR023584">
    <property type="entry name" value="Ribosome_recyc_fac_dom"/>
</dbReference>
<feature type="coiled-coil region" evidence="7">
    <location>
        <begin position="139"/>
        <end position="166"/>
    </location>
</feature>
<accession>A0A1S7LFC4</accession>
<dbReference type="CDD" id="cd00520">
    <property type="entry name" value="RRF"/>
    <property type="match status" value="1"/>
</dbReference>
<dbReference type="GO" id="GO:0002184">
    <property type="term" value="P:cytoplasmic translational termination"/>
    <property type="evidence" value="ECO:0007669"/>
    <property type="project" value="TreeGrafter"/>
</dbReference>
<keyword evidence="4 6" id="KW-0648">Protein biosynthesis</keyword>
<feature type="domain" description="Ribosome recycling factor" evidence="8">
    <location>
        <begin position="22"/>
        <end position="183"/>
    </location>
</feature>
<gene>
    <name evidence="6 9" type="primary">frr</name>
    <name evidence="9" type="ORF">MAGMO_1483</name>
</gene>
<evidence type="ECO:0000256" key="7">
    <source>
        <dbReference type="SAM" id="Coils"/>
    </source>
</evidence>
<comment type="function">
    <text evidence="5 6">Responsible for the release of ribosomes from messenger RNA at the termination of protein biosynthesis. May increase the efficiency of translation by recycling ribosomes from one round of translation to another.</text>
</comment>
<evidence type="ECO:0000313" key="9">
    <source>
        <dbReference type="EMBL" id="CRH05672.1"/>
    </source>
</evidence>
<dbReference type="PANTHER" id="PTHR20982:SF3">
    <property type="entry name" value="MITOCHONDRIAL RIBOSOME RECYCLING FACTOR PSEUDO 1"/>
    <property type="match status" value="1"/>
</dbReference>
<dbReference type="GO" id="GO:0043023">
    <property type="term" value="F:ribosomal large subunit binding"/>
    <property type="evidence" value="ECO:0007669"/>
    <property type="project" value="TreeGrafter"/>
</dbReference>
<dbReference type="Gene3D" id="1.10.132.20">
    <property type="entry name" value="Ribosome-recycling factor"/>
    <property type="match status" value="1"/>
</dbReference>
<dbReference type="Pfam" id="PF01765">
    <property type="entry name" value="RRF"/>
    <property type="match status" value="1"/>
</dbReference>
<dbReference type="FunFam" id="1.10.132.20:FF:000001">
    <property type="entry name" value="Ribosome-recycling factor"/>
    <property type="match status" value="1"/>
</dbReference>
<reference evidence="9" key="1">
    <citation type="submission" date="2015-04" db="EMBL/GenBank/DDBJ databases">
        <authorList>
            <person name="Syromyatnikov M.Y."/>
            <person name="Popov V.N."/>
        </authorList>
    </citation>
    <scope>NUCLEOTIDE SEQUENCE</scope>
    <source>
        <strain evidence="9">MO-1</strain>
    </source>
</reference>
<evidence type="ECO:0000259" key="8">
    <source>
        <dbReference type="Pfam" id="PF01765"/>
    </source>
</evidence>
<dbReference type="Gene3D" id="3.30.1360.40">
    <property type="match status" value="1"/>
</dbReference>
<dbReference type="GO" id="GO:0005829">
    <property type="term" value="C:cytosol"/>
    <property type="evidence" value="ECO:0007669"/>
    <property type="project" value="GOC"/>
</dbReference>
<keyword evidence="3 6" id="KW-0963">Cytoplasm</keyword>
<evidence type="ECO:0000256" key="6">
    <source>
        <dbReference type="HAMAP-Rule" id="MF_00040"/>
    </source>
</evidence>
<comment type="subcellular location">
    <subcellularLocation>
        <location evidence="1 6">Cytoplasm</location>
    </subcellularLocation>
</comment>
<evidence type="ECO:0000256" key="3">
    <source>
        <dbReference type="ARBA" id="ARBA00022490"/>
    </source>
</evidence>
<comment type="similarity">
    <text evidence="2 6">Belongs to the RRF family.</text>
</comment>
<evidence type="ECO:0000256" key="5">
    <source>
        <dbReference type="ARBA" id="ARBA00025050"/>
    </source>
</evidence>
<proteinExistence type="inferred from homology"/>